<dbReference type="SUPFAM" id="SSF56219">
    <property type="entry name" value="DNase I-like"/>
    <property type="match status" value="1"/>
</dbReference>
<evidence type="ECO:0000313" key="2">
    <source>
        <dbReference type="Proteomes" id="UP000285860"/>
    </source>
</evidence>
<dbReference type="Proteomes" id="UP000285860">
    <property type="component" value="Unassembled WGS sequence"/>
</dbReference>
<accession>A0A420NJ69</accession>
<evidence type="ECO:0008006" key="3">
    <source>
        <dbReference type="Google" id="ProtNLM"/>
    </source>
</evidence>
<dbReference type="InterPro" id="IPR036691">
    <property type="entry name" value="Endo/exonu/phosph_ase_sf"/>
</dbReference>
<dbReference type="Gene3D" id="3.60.10.10">
    <property type="entry name" value="Endonuclease/exonuclease/phosphatase"/>
    <property type="match status" value="1"/>
</dbReference>
<organism evidence="1 2">
    <name type="scientific">Fusarium oxysporum</name>
    <name type="common">Fusarium vascular wilt</name>
    <dbReference type="NCBI Taxonomy" id="5507"/>
    <lineage>
        <taxon>Eukaryota</taxon>
        <taxon>Fungi</taxon>
        <taxon>Dikarya</taxon>
        <taxon>Ascomycota</taxon>
        <taxon>Pezizomycotina</taxon>
        <taxon>Sordariomycetes</taxon>
        <taxon>Hypocreomycetidae</taxon>
        <taxon>Hypocreales</taxon>
        <taxon>Nectriaceae</taxon>
        <taxon>Fusarium</taxon>
        <taxon>Fusarium oxysporum species complex</taxon>
    </lineage>
</organism>
<proteinExistence type="predicted"/>
<sequence>MDEHGLLSLLPPGTKTWEGPGCEITIDLMLTFTELAEEVVHCGMHLTGHGSDHRAIQTEFDLTTPEKTPDSRPLFKDAAWNAIRARVQDRLAPFTWGGGVQE</sequence>
<comment type="caution">
    <text evidence="1">The sequence shown here is derived from an EMBL/GenBank/DDBJ whole genome shotgun (WGS) entry which is preliminary data.</text>
</comment>
<evidence type="ECO:0000313" key="1">
    <source>
        <dbReference type="EMBL" id="RKK80323.1"/>
    </source>
</evidence>
<name>A0A420NJ69_FUSOX</name>
<gene>
    <name evidence="1" type="ORF">BFJ68_g17734</name>
</gene>
<dbReference type="AlphaFoldDB" id="A0A420NJ69"/>
<dbReference type="EMBL" id="MRCY01000708">
    <property type="protein sequence ID" value="RKK80323.1"/>
    <property type="molecule type" value="Genomic_DNA"/>
</dbReference>
<protein>
    <recommendedName>
        <fullName evidence="3">Endonuclease/exonuclease/phosphatase domain-containing protein</fullName>
    </recommendedName>
</protein>
<reference evidence="1 2" key="1">
    <citation type="journal article" date="2018" name="Sci. Rep.">
        <title>Characterisation of pathogen-specific regions and novel effector candidates in Fusarium oxysporum f. sp. cepae.</title>
        <authorList>
            <person name="Armitage A.D."/>
            <person name="Taylor A."/>
            <person name="Sobczyk M.K."/>
            <person name="Baxter L."/>
            <person name="Greenfield B.P."/>
            <person name="Bates H.J."/>
            <person name="Wilson F."/>
            <person name="Jackson A.C."/>
            <person name="Ott S."/>
            <person name="Harrison R.J."/>
            <person name="Clarkson J.P."/>
        </authorList>
    </citation>
    <scope>NUCLEOTIDE SEQUENCE [LARGE SCALE GENOMIC DNA]</scope>
    <source>
        <strain evidence="1 2">Fo_A28</strain>
    </source>
</reference>